<evidence type="ECO:0000256" key="3">
    <source>
        <dbReference type="ARBA" id="ARBA00022475"/>
    </source>
</evidence>
<feature type="transmembrane region" description="Helical" evidence="9">
    <location>
        <begin position="63"/>
        <end position="85"/>
    </location>
</feature>
<proteinExistence type="inferred from homology"/>
<name>A0A4Y3VJN9_9ACTN</name>
<keyword evidence="2" id="KW-0813">Transport</keyword>
<evidence type="ECO:0000256" key="6">
    <source>
        <dbReference type="ARBA" id="ARBA00022989"/>
    </source>
</evidence>
<dbReference type="AlphaFoldDB" id="A0A4Y3VJN9"/>
<keyword evidence="7 9" id="KW-0472">Membrane</keyword>
<reference evidence="10 11" key="1">
    <citation type="submission" date="2019-06" db="EMBL/GenBank/DDBJ databases">
        <title>Whole genome shotgun sequence of Streptomyces spinoverrucosus NBRC 14228.</title>
        <authorList>
            <person name="Hosoyama A."/>
            <person name="Uohara A."/>
            <person name="Ohji S."/>
            <person name="Ichikawa N."/>
        </authorList>
    </citation>
    <scope>NUCLEOTIDE SEQUENCE [LARGE SCALE GENOMIC DNA]</scope>
    <source>
        <strain evidence="10 11">NBRC 14228</strain>
    </source>
</reference>
<keyword evidence="5" id="KW-0029">Amino-acid transport</keyword>
<protein>
    <submittedName>
        <fullName evidence="10">Branched-chain amino acid ABC transporter permease</fullName>
    </submittedName>
</protein>
<comment type="subcellular location">
    <subcellularLocation>
        <location evidence="1">Cell membrane</location>
        <topology evidence="1">Multi-pass membrane protein</topology>
    </subcellularLocation>
</comment>
<comment type="similarity">
    <text evidence="8">Belongs to the binding-protein-dependent transport system permease family. LivHM subfamily.</text>
</comment>
<gene>
    <name evidence="10" type="ORF">SSP24_29010</name>
</gene>
<dbReference type="InterPro" id="IPR001851">
    <property type="entry name" value="ABC_transp_permease"/>
</dbReference>
<sequence>MSAVTEFLQQVTEGLGSGAVYASLALALVLIHRFTGIVNFAQGELAMISTYVAWQLVASGMSFWLALPVTLAVSFAGGMLIERIVIRPVQGAPELTVVIVTVGLFVFVNAMAGLIWSFTVKDFPQQFPDGGIDLAGVRVDWSTLGIIGVVAVVMGLLYLLFQHISAGLVMRAVACNPASARLAGIRVSRVLMLGWGLAATVGAVSGVLVAPVLFLEPNMMGGVLIYAFAAATLGGFDSPVGAVVGGLFVGVAETLTGAYVDVVGADLKVGVPLVIILAVLLARPQGLFGRAAVERA</sequence>
<feature type="transmembrane region" description="Helical" evidence="9">
    <location>
        <begin position="190"/>
        <end position="213"/>
    </location>
</feature>
<dbReference type="Pfam" id="PF02653">
    <property type="entry name" value="BPD_transp_2"/>
    <property type="match status" value="1"/>
</dbReference>
<feature type="transmembrane region" description="Helical" evidence="9">
    <location>
        <begin position="225"/>
        <end position="251"/>
    </location>
</feature>
<evidence type="ECO:0000256" key="5">
    <source>
        <dbReference type="ARBA" id="ARBA00022970"/>
    </source>
</evidence>
<dbReference type="PANTHER" id="PTHR11795">
    <property type="entry name" value="BRANCHED-CHAIN AMINO ACID TRANSPORT SYSTEM PERMEASE PROTEIN LIVH"/>
    <property type="match status" value="1"/>
</dbReference>
<evidence type="ECO:0000256" key="2">
    <source>
        <dbReference type="ARBA" id="ARBA00022448"/>
    </source>
</evidence>
<evidence type="ECO:0000256" key="7">
    <source>
        <dbReference type="ARBA" id="ARBA00023136"/>
    </source>
</evidence>
<evidence type="ECO:0000256" key="4">
    <source>
        <dbReference type="ARBA" id="ARBA00022692"/>
    </source>
</evidence>
<dbReference type="CDD" id="cd06582">
    <property type="entry name" value="TM_PBP1_LivH_like"/>
    <property type="match status" value="1"/>
</dbReference>
<feature type="transmembrane region" description="Helical" evidence="9">
    <location>
        <begin position="139"/>
        <end position="161"/>
    </location>
</feature>
<evidence type="ECO:0000313" key="10">
    <source>
        <dbReference type="EMBL" id="GEC05246.1"/>
    </source>
</evidence>
<accession>A0A4Y3VJN9</accession>
<feature type="transmembrane region" description="Helical" evidence="9">
    <location>
        <begin position="14"/>
        <end position="31"/>
    </location>
</feature>
<evidence type="ECO:0000313" key="11">
    <source>
        <dbReference type="Proteomes" id="UP000317881"/>
    </source>
</evidence>
<evidence type="ECO:0000256" key="8">
    <source>
        <dbReference type="ARBA" id="ARBA00037998"/>
    </source>
</evidence>
<keyword evidence="11" id="KW-1185">Reference proteome</keyword>
<feature type="transmembrane region" description="Helical" evidence="9">
    <location>
        <begin position="258"/>
        <end position="282"/>
    </location>
</feature>
<comment type="caution">
    <text evidence="10">The sequence shown here is derived from an EMBL/GenBank/DDBJ whole genome shotgun (WGS) entry which is preliminary data.</text>
</comment>
<dbReference type="PANTHER" id="PTHR11795:SF451">
    <property type="entry name" value="ABC TRANSPORTER PERMEASE PROTEIN"/>
    <property type="match status" value="1"/>
</dbReference>
<evidence type="ECO:0000256" key="9">
    <source>
        <dbReference type="SAM" id="Phobius"/>
    </source>
</evidence>
<keyword evidence="3" id="KW-1003">Cell membrane</keyword>
<dbReference type="InterPro" id="IPR052157">
    <property type="entry name" value="BCAA_transport_permease"/>
</dbReference>
<keyword evidence="6 9" id="KW-1133">Transmembrane helix</keyword>
<dbReference type="GO" id="GO:0022857">
    <property type="term" value="F:transmembrane transporter activity"/>
    <property type="evidence" value="ECO:0007669"/>
    <property type="project" value="InterPro"/>
</dbReference>
<dbReference type="GO" id="GO:0005886">
    <property type="term" value="C:plasma membrane"/>
    <property type="evidence" value="ECO:0007669"/>
    <property type="project" value="UniProtKB-SubCell"/>
</dbReference>
<evidence type="ECO:0000256" key="1">
    <source>
        <dbReference type="ARBA" id="ARBA00004651"/>
    </source>
</evidence>
<keyword evidence="4 9" id="KW-0812">Transmembrane</keyword>
<dbReference type="GO" id="GO:0006865">
    <property type="term" value="P:amino acid transport"/>
    <property type="evidence" value="ECO:0007669"/>
    <property type="project" value="UniProtKB-KW"/>
</dbReference>
<dbReference type="Proteomes" id="UP000317881">
    <property type="component" value="Unassembled WGS sequence"/>
</dbReference>
<feature type="transmembrane region" description="Helical" evidence="9">
    <location>
        <begin position="97"/>
        <end position="119"/>
    </location>
</feature>
<dbReference type="EMBL" id="BJND01000019">
    <property type="protein sequence ID" value="GEC05246.1"/>
    <property type="molecule type" value="Genomic_DNA"/>
</dbReference>
<organism evidence="10 11">
    <name type="scientific">Streptomyces spinoverrucosus</name>
    <dbReference type="NCBI Taxonomy" id="284043"/>
    <lineage>
        <taxon>Bacteria</taxon>
        <taxon>Bacillati</taxon>
        <taxon>Actinomycetota</taxon>
        <taxon>Actinomycetes</taxon>
        <taxon>Kitasatosporales</taxon>
        <taxon>Streptomycetaceae</taxon>
        <taxon>Streptomyces</taxon>
    </lineage>
</organism>